<dbReference type="PIRSF" id="PIRSF005216">
    <property type="entry name" value="Pyruvoyl-dep_arg_deCO2ase"/>
    <property type="match status" value="1"/>
</dbReference>
<dbReference type="InterPro" id="IPR016104">
    <property type="entry name" value="Pyr-dep_his/arg-deCO2ase"/>
</dbReference>
<dbReference type="EMBL" id="JACPUR010000013">
    <property type="protein sequence ID" value="MBI3126806.1"/>
    <property type="molecule type" value="Genomic_DNA"/>
</dbReference>
<keyword evidence="5" id="KW-0210">Decarboxylase</keyword>
<name>A0A932MP48_UNCTE</name>
<dbReference type="Pfam" id="PF01862">
    <property type="entry name" value="PvlArgDC"/>
    <property type="match status" value="1"/>
</dbReference>
<evidence type="ECO:0000256" key="4">
    <source>
        <dbReference type="ARBA" id="ARBA00014727"/>
    </source>
</evidence>
<evidence type="ECO:0000256" key="5">
    <source>
        <dbReference type="ARBA" id="ARBA00022793"/>
    </source>
</evidence>
<dbReference type="SFLD" id="SFLDF00471">
    <property type="entry name" value="Pyruvoyl-dependent_arginine_de"/>
    <property type="match status" value="1"/>
</dbReference>
<evidence type="ECO:0000256" key="7">
    <source>
        <dbReference type="ARBA" id="ARBA00023317"/>
    </source>
</evidence>
<dbReference type="SFLD" id="SFLDG01170">
    <property type="entry name" value="Pyruvoyl-dependent_arginine_de"/>
    <property type="match status" value="1"/>
</dbReference>
<dbReference type="Gene3D" id="3.30.60.30">
    <property type="match status" value="1"/>
</dbReference>
<gene>
    <name evidence="9" type="ORF">HYZ11_04295</name>
</gene>
<comment type="similarity">
    <text evidence="2">Belongs to the pyruvoyl-dependent arginine decarboxylase family.</text>
</comment>
<organism evidence="9 10">
    <name type="scientific">Tectimicrobiota bacterium</name>
    <dbReference type="NCBI Taxonomy" id="2528274"/>
    <lineage>
        <taxon>Bacteria</taxon>
        <taxon>Pseudomonadati</taxon>
        <taxon>Nitrospinota/Tectimicrobiota group</taxon>
        <taxon>Candidatus Tectimicrobiota</taxon>
    </lineage>
</organism>
<evidence type="ECO:0000313" key="10">
    <source>
        <dbReference type="Proteomes" id="UP000782312"/>
    </source>
</evidence>
<dbReference type="InterPro" id="IPR002724">
    <property type="entry name" value="Pyruvoyl-dep_arg_deCO2ase"/>
</dbReference>
<evidence type="ECO:0000256" key="8">
    <source>
        <dbReference type="ARBA" id="ARBA00049309"/>
    </source>
</evidence>
<dbReference type="PANTHER" id="PTHR40438">
    <property type="entry name" value="PYRUVOYL-DEPENDENT ARGININE DECARBOXYLASE"/>
    <property type="match status" value="1"/>
</dbReference>
<dbReference type="PANTHER" id="PTHR40438:SF1">
    <property type="entry name" value="PYRUVOYL-DEPENDENT ARGININE DECARBOXYLASE"/>
    <property type="match status" value="1"/>
</dbReference>
<dbReference type="InterPro" id="IPR016105">
    <property type="entry name" value="Pyr-dep_his/arg-deCO2ase_sand"/>
</dbReference>
<keyword evidence="6 9" id="KW-0456">Lyase</keyword>
<protein>
    <recommendedName>
        <fullName evidence="4">Pyruvoyl-dependent arginine decarboxylase AaxB</fullName>
        <ecNumber evidence="3">4.1.1.19</ecNumber>
    </recommendedName>
</protein>
<dbReference type="SFLD" id="SFLDS00055">
    <property type="entry name" value="Pyruvoyl-Dependent_Histidine/A"/>
    <property type="match status" value="1"/>
</dbReference>
<evidence type="ECO:0000256" key="6">
    <source>
        <dbReference type="ARBA" id="ARBA00023239"/>
    </source>
</evidence>
<comment type="cofactor">
    <cofactor evidence="1">
        <name>pyruvate</name>
        <dbReference type="ChEBI" id="CHEBI:15361"/>
    </cofactor>
</comment>
<dbReference type="GO" id="GO:0006527">
    <property type="term" value="P:L-arginine catabolic process"/>
    <property type="evidence" value="ECO:0007669"/>
    <property type="project" value="InterPro"/>
</dbReference>
<comment type="caution">
    <text evidence="9">The sequence shown here is derived from an EMBL/GenBank/DDBJ whole genome shotgun (WGS) entry which is preliminary data.</text>
</comment>
<dbReference type="HAMAP" id="MF_01404">
    <property type="entry name" value="PvlArgDC"/>
    <property type="match status" value="1"/>
</dbReference>
<dbReference type="GO" id="GO:0008792">
    <property type="term" value="F:arginine decarboxylase activity"/>
    <property type="evidence" value="ECO:0007669"/>
    <property type="project" value="UniProtKB-EC"/>
</dbReference>
<dbReference type="EC" id="4.1.1.19" evidence="3"/>
<evidence type="ECO:0000256" key="2">
    <source>
        <dbReference type="ARBA" id="ARBA00008611"/>
    </source>
</evidence>
<reference evidence="9" key="1">
    <citation type="submission" date="2020-07" db="EMBL/GenBank/DDBJ databases">
        <title>Huge and variable diversity of episymbiotic CPR bacteria and DPANN archaea in groundwater ecosystems.</title>
        <authorList>
            <person name="He C.Y."/>
            <person name="Keren R."/>
            <person name="Whittaker M."/>
            <person name="Farag I.F."/>
            <person name="Doudna J."/>
            <person name="Cate J.H.D."/>
            <person name="Banfield J.F."/>
        </authorList>
    </citation>
    <scope>NUCLEOTIDE SEQUENCE</scope>
    <source>
        <strain evidence="9">NC_groundwater_763_Ag_S-0.2um_68_21</strain>
    </source>
</reference>
<dbReference type="Proteomes" id="UP000782312">
    <property type="component" value="Unassembled WGS sequence"/>
</dbReference>
<dbReference type="SUPFAM" id="SSF56271">
    <property type="entry name" value="Pyruvoyl-dependent histidine and arginine decarboxylases"/>
    <property type="match status" value="1"/>
</dbReference>
<comment type="catalytic activity">
    <reaction evidence="8">
        <text>L-arginine + H(+) = agmatine + CO2</text>
        <dbReference type="Rhea" id="RHEA:17641"/>
        <dbReference type="ChEBI" id="CHEBI:15378"/>
        <dbReference type="ChEBI" id="CHEBI:16526"/>
        <dbReference type="ChEBI" id="CHEBI:32682"/>
        <dbReference type="ChEBI" id="CHEBI:58145"/>
        <dbReference type="EC" id="4.1.1.19"/>
    </reaction>
</comment>
<dbReference type="NCBIfam" id="TIGR00286">
    <property type="entry name" value="pyruvoyl-dependent arginine decarboxylase"/>
    <property type="match status" value="1"/>
</dbReference>
<evidence type="ECO:0000256" key="3">
    <source>
        <dbReference type="ARBA" id="ARBA00012426"/>
    </source>
</evidence>
<accession>A0A932MP48</accession>
<dbReference type="Gene3D" id="3.50.20.10">
    <property type="entry name" value="Pyruvoyl-Dependent Histidine Decarboxylase, subunit B"/>
    <property type="match status" value="1"/>
</dbReference>
<evidence type="ECO:0000313" key="9">
    <source>
        <dbReference type="EMBL" id="MBI3126806.1"/>
    </source>
</evidence>
<keyword evidence="7" id="KW-0670">Pyruvate</keyword>
<proteinExistence type="inferred from homology"/>
<dbReference type="AlphaFoldDB" id="A0A932MP48"/>
<sequence length="155" mass="16555">MIFATPTKYYLVAGCAEGFTELNAFDGALLNAGVGNTNLVRMSSILPPHCQEIAPVRLPQGALVPVAYSAITSAEPGQVLTAAVSIAYPEDPDHCGLIMEYHDLAPRGAVEEKVRRMAEEGMKFRGQAVRAVKSIACEHRVVKTGAAFAAVVLWN</sequence>
<evidence type="ECO:0000256" key="1">
    <source>
        <dbReference type="ARBA" id="ARBA00001928"/>
    </source>
</evidence>